<keyword evidence="1" id="KW-1133">Transmembrane helix</keyword>
<dbReference type="InterPro" id="IPR000477">
    <property type="entry name" value="RT_dom"/>
</dbReference>
<organism evidence="3 4">
    <name type="scientific">Panagrolaimus superbus</name>
    <dbReference type="NCBI Taxonomy" id="310955"/>
    <lineage>
        <taxon>Eukaryota</taxon>
        <taxon>Metazoa</taxon>
        <taxon>Ecdysozoa</taxon>
        <taxon>Nematoda</taxon>
        <taxon>Chromadorea</taxon>
        <taxon>Rhabditida</taxon>
        <taxon>Tylenchina</taxon>
        <taxon>Panagrolaimomorpha</taxon>
        <taxon>Panagrolaimoidea</taxon>
        <taxon>Panagrolaimidae</taxon>
        <taxon>Panagrolaimus</taxon>
    </lineage>
</organism>
<dbReference type="InterPro" id="IPR043502">
    <property type="entry name" value="DNA/RNA_pol_sf"/>
</dbReference>
<accession>A0A914Z5F4</accession>
<keyword evidence="1" id="KW-0472">Membrane</keyword>
<dbReference type="WBParaSite" id="PSU_v2.g7191.t1">
    <property type="protein sequence ID" value="PSU_v2.g7191.t1"/>
    <property type="gene ID" value="PSU_v2.g7191"/>
</dbReference>
<dbReference type="InterPro" id="IPR043128">
    <property type="entry name" value="Rev_trsase/Diguanyl_cyclase"/>
</dbReference>
<dbReference type="Proteomes" id="UP000887577">
    <property type="component" value="Unplaced"/>
</dbReference>
<evidence type="ECO:0000256" key="1">
    <source>
        <dbReference type="SAM" id="Phobius"/>
    </source>
</evidence>
<feature type="domain" description="Reverse transcriptase" evidence="2">
    <location>
        <begin position="271"/>
        <end position="394"/>
    </location>
</feature>
<dbReference type="PANTHER" id="PTHR47331">
    <property type="entry name" value="PHD-TYPE DOMAIN-CONTAINING PROTEIN"/>
    <property type="match status" value="1"/>
</dbReference>
<proteinExistence type="predicted"/>
<evidence type="ECO:0000313" key="4">
    <source>
        <dbReference type="WBParaSite" id="PSU_v2.g7191.t1"/>
    </source>
</evidence>
<dbReference type="Pfam" id="PF00078">
    <property type="entry name" value="RVT_1"/>
    <property type="match status" value="1"/>
</dbReference>
<dbReference type="SUPFAM" id="SSF56672">
    <property type="entry name" value="DNA/RNA polymerases"/>
    <property type="match status" value="1"/>
</dbReference>
<name>A0A914Z5F4_9BILA</name>
<dbReference type="PANTHER" id="PTHR47331:SF1">
    <property type="entry name" value="GAG-LIKE PROTEIN"/>
    <property type="match status" value="1"/>
</dbReference>
<sequence length="438" mass="50182">MSSLVKFLIKTTDCDKEIYANSIKCIATTVPVVYTNTSELIDIKTTYKTPGILIGMDYFLEFINSFEKSGKDTYTVDSSVGKMVCKNIPKTQSITVVSLAVEPSQALIEPDNDLQKFWNLEELGIKDQSANEEEGAVLEKFKENVKFENNRYYVSWPEKENHEKLPTNAGLALGRLKCTFKRLANDPKLWNECEKIINDQNERGTIEIAPKIPEGKLVHYLSSHAVITPQKTTTKVRMVFDASAKVSKNAPSLNDCLIRGPLNMPDLGGILLRIRRGKYMLVGDIEKAFHQVYLNKKDRDSVRFFWAKDPTKPFTNDNLLIYRFIGVPFGVISSPFILWIIILIHLQKLENENLRKIDENVYVDNMFLLADDRNEGIGQFKTIRDHFLQASMNIREWLSNDSLINEAFPDQIRQKDCTTKILGNLDKKESAQIYCFHF</sequence>
<dbReference type="AlphaFoldDB" id="A0A914Z5F4"/>
<evidence type="ECO:0000313" key="3">
    <source>
        <dbReference type="Proteomes" id="UP000887577"/>
    </source>
</evidence>
<reference evidence="4" key="1">
    <citation type="submission" date="2022-11" db="UniProtKB">
        <authorList>
            <consortium name="WormBaseParasite"/>
        </authorList>
    </citation>
    <scope>IDENTIFICATION</scope>
</reference>
<dbReference type="Gene3D" id="3.30.70.270">
    <property type="match status" value="1"/>
</dbReference>
<evidence type="ECO:0000259" key="2">
    <source>
        <dbReference type="Pfam" id="PF00078"/>
    </source>
</evidence>
<keyword evidence="1" id="KW-0812">Transmembrane</keyword>
<feature type="transmembrane region" description="Helical" evidence="1">
    <location>
        <begin position="320"/>
        <end position="346"/>
    </location>
</feature>
<dbReference type="Gene3D" id="3.10.10.10">
    <property type="entry name" value="HIV Type 1 Reverse Transcriptase, subunit A, domain 1"/>
    <property type="match status" value="1"/>
</dbReference>
<keyword evidence="3" id="KW-1185">Reference proteome</keyword>
<protein>
    <submittedName>
        <fullName evidence="4">Reverse transcriptase domain-containing protein</fullName>
    </submittedName>
</protein>